<dbReference type="GO" id="GO:0008270">
    <property type="term" value="F:zinc ion binding"/>
    <property type="evidence" value="ECO:0007669"/>
    <property type="project" value="UniProtKB-KW"/>
</dbReference>
<dbReference type="SUPFAM" id="SSF57783">
    <property type="entry name" value="Zinc beta-ribbon"/>
    <property type="match status" value="1"/>
</dbReference>
<dbReference type="InterPro" id="IPR050219">
    <property type="entry name" value="DnaG_primase"/>
</dbReference>
<protein>
    <submittedName>
        <fullName evidence="6">DNA primase</fullName>
        <ecNumber evidence="6">2.7.7.-</ecNumber>
    </submittedName>
</protein>
<keyword evidence="2" id="KW-0863">Zinc-finger</keyword>
<reference evidence="6 7" key="1">
    <citation type="submission" date="2018-06" db="EMBL/GenBank/DDBJ databases">
        <authorList>
            <consortium name="Pathogen Informatics"/>
            <person name="Doyle S."/>
        </authorList>
    </citation>
    <scope>NUCLEOTIDE SEQUENCE [LARGE SCALE GENOMIC DNA]</scope>
    <source>
        <strain evidence="6 7">NCTC7303</strain>
    </source>
</reference>
<keyword evidence="6" id="KW-0548">Nucleotidyltransferase</keyword>
<evidence type="ECO:0000256" key="2">
    <source>
        <dbReference type="ARBA" id="ARBA00022771"/>
    </source>
</evidence>
<name>A0A379SIK2_SALER</name>
<dbReference type="Pfam" id="PF01807">
    <property type="entry name" value="Zn_ribbon_DnaG"/>
    <property type="match status" value="1"/>
</dbReference>
<dbReference type="GO" id="GO:0003899">
    <property type="term" value="F:DNA-directed RNA polymerase activity"/>
    <property type="evidence" value="ECO:0007669"/>
    <property type="project" value="InterPro"/>
</dbReference>
<dbReference type="PANTHER" id="PTHR30313">
    <property type="entry name" value="DNA PRIMASE"/>
    <property type="match status" value="1"/>
</dbReference>
<keyword evidence="6" id="KW-0808">Transferase</keyword>
<dbReference type="SUPFAM" id="SSF56731">
    <property type="entry name" value="DNA primase core"/>
    <property type="match status" value="1"/>
</dbReference>
<keyword evidence="3" id="KW-0862">Zinc</keyword>
<evidence type="ECO:0000256" key="4">
    <source>
        <dbReference type="SAM" id="MobiDB-lite"/>
    </source>
</evidence>
<dbReference type="GO" id="GO:0006269">
    <property type="term" value="P:DNA replication, synthesis of primer"/>
    <property type="evidence" value="ECO:0007669"/>
    <property type="project" value="TreeGrafter"/>
</dbReference>
<dbReference type="GO" id="GO:0003677">
    <property type="term" value="F:DNA binding"/>
    <property type="evidence" value="ECO:0007669"/>
    <property type="project" value="InterPro"/>
</dbReference>
<evidence type="ECO:0000256" key="1">
    <source>
        <dbReference type="ARBA" id="ARBA00022723"/>
    </source>
</evidence>
<gene>
    <name evidence="6" type="primary">dnaG_2</name>
    <name evidence="6" type="ORF">NCTC7303_00177</name>
</gene>
<feature type="domain" description="Zinc finger CHC2-type" evidence="5">
    <location>
        <begin position="36"/>
        <end position="90"/>
    </location>
</feature>
<dbReference type="EC" id="2.7.7.-" evidence="6"/>
<proteinExistence type="predicted"/>
<dbReference type="PANTHER" id="PTHR30313:SF2">
    <property type="entry name" value="DNA PRIMASE"/>
    <property type="match status" value="1"/>
</dbReference>
<evidence type="ECO:0000313" key="7">
    <source>
        <dbReference type="Proteomes" id="UP000255443"/>
    </source>
</evidence>
<evidence type="ECO:0000256" key="3">
    <source>
        <dbReference type="ARBA" id="ARBA00022833"/>
    </source>
</evidence>
<dbReference type="InterPro" id="IPR036977">
    <property type="entry name" value="DNA_primase_Znf_CHC2"/>
</dbReference>
<dbReference type="Gene3D" id="3.90.980.10">
    <property type="entry name" value="DNA primase, catalytic core, N-terminal domain"/>
    <property type="match status" value="1"/>
</dbReference>
<dbReference type="Proteomes" id="UP000255443">
    <property type="component" value="Unassembled WGS sequence"/>
</dbReference>
<dbReference type="InterPro" id="IPR002694">
    <property type="entry name" value="Znf_CHC2"/>
</dbReference>
<keyword evidence="1" id="KW-0479">Metal-binding</keyword>
<dbReference type="InterPro" id="IPR037068">
    <property type="entry name" value="DNA_primase_core_N_sf"/>
</dbReference>
<feature type="region of interest" description="Disordered" evidence="4">
    <location>
        <begin position="220"/>
        <end position="245"/>
    </location>
</feature>
<dbReference type="Gene3D" id="3.90.580.10">
    <property type="entry name" value="Zinc finger, CHC2-type domain"/>
    <property type="match status" value="1"/>
</dbReference>
<dbReference type="GO" id="GO:0005737">
    <property type="term" value="C:cytoplasm"/>
    <property type="evidence" value="ECO:0007669"/>
    <property type="project" value="TreeGrafter"/>
</dbReference>
<dbReference type="SMART" id="SM00400">
    <property type="entry name" value="ZnF_CHCC"/>
    <property type="match status" value="1"/>
</dbReference>
<evidence type="ECO:0000313" key="6">
    <source>
        <dbReference type="EMBL" id="SUG28060.1"/>
    </source>
</evidence>
<evidence type="ECO:0000259" key="5">
    <source>
        <dbReference type="SMART" id="SM00400"/>
    </source>
</evidence>
<dbReference type="AlphaFoldDB" id="A0A379SIK2"/>
<sequence length="245" mass="27450">MARIPEAELQHLKAAVPLVAVVRSQGRQMFKQGKDFKVLCPFHDEKTPSCVISPEKNLYHCFGCNAGGSVLDWVMHTEKLSLRKAVERLRAELGDNPSVQPLVAKDEPDVFADDEAGRQILLSRVVEFYHHTLLNAPEAVAYLEKRRLNHPELVAQFRLGFANRTLAYRLPEKKLQAGAKIRARLQGAGILRESGHEHFTGSLVVAGYRPERADPRAVRAQNHRQAAQRHAAAPLPARRARRGVE</sequence>
<organism evidence="6 7">
    <name type="scientific">Salmonella enterica subsp. arizonae</name>
    <dbReference type="NCBI Taxonomy" id="59203"/>
    <lineage>
        <taxon>Bacteria</taxon>
        <taxon>Pseudomonadati</taxon>
        <taxon>Pseudomonadota</taxon>
        <taxon>Gammaproteobacteria</taxon>
        <taxon>Enterobacterales</taxon>
        <taxon>Enterobacteriaceae</taxon>
        <taxon>Salmonella</taxon>
    </lineage>
</organism>
<dbReference type="EMBL" id="UGXC01000002">
    <property type="protein sequence ID" value="SUG28060.1"/>
    <property type="molecule type" value="Genomic_DNA"/>
</dbReference>
<feature type="compositionally biased region" description="Low complexity" evidence="4">
    <location>
        <begin position="220"/>
        <end position="237"/>
    </location>
</feature>
<accession>A0A379SIK2</accession>